<keyword evidence="11 15" id="KW-0139">CF(1)</keyword>
<dbReference type="PANTHER" id="PTHR13822">
    <property type="entry name" value="ATP SYNTHASE DELTA/EPSILON CHAIN"/>
    <property type="match status" value="1"/>
</dbReference>
<evidence type="ECO:0000256" key="6">
    <source>
        <dbReference type="ARBA" id="ARBA00022448"/>
    </source>
</evidence>
<dbReference type="NCBIfam" id="TIGR01216">
    <property type="entry name" value="ATP_synt_epsi"/>
    <property type="match status" value="1"/>
</dbReference>
<evidence type="ECO:0000256" key="13">
    <source>
        <dbReference type="ARBA" id="ARBA00030215"/>
    </source>
</evidence>
<evidence type="ECO:0000256" key="15">
    <source>
        <dbReference type="HAMAP-Rule" id="MF_00530"/>
    </source>
</evidence>
<dbReference type="GO" id="GO:0045259">
    <property type="term" value="C:proton-transporting ATP synthase complex"/>
    <property type="evidence" value="ECO:0007669"/>
    <property type="project" value="UniProtKB-KW"/>
</dbReference>
<evidence type="ECO:0000313" key="17">
    <source>
        <dbReference type="EMBL" id="MCF0266642.1"/>
    </source>
</evidence>
<proteinExistence type="inferred from homology"/>
<dbReference type="GO" id="GO:0005524">
    <property type="term" value="F:ATP binding"/>
    <property type="evidence" value="ECO:0007669"/>
    <property type="project" value="UniProtKB-UniRule"/>
</dbReference>
<dbReference type="CDD" id="cd12152">
    <property type="entry name" value="F1-ATPase_delta"/>
    <property type="match status" value="1"/>
</dbReference>
<evidence type="ECO:0000256" key="11">
    <source>
        <dbReference type="ARBA" id="ARBA00023196"/>
    </source>
</evidence>
<keyword evidence="12 15" id="KW-0066">ATP synthesis</keyword>
<dbReference type="InterPro" id="IPR001469">
    <property type="entry name" value="ATP_synth_F1_dsu/esu"/>
</dbReference>
<dbReference type="KEGG" id="agu:AS4_41760"/>
<keyword evidence="7 15" id="KW-1003">Cell membrane</keyword>
<keyword evidence="9 15" id="KW-0406">Ion transport</keyword>
<dbReference type="GO" id="GO:0005886">
    <property type="term" value="C:plasma membrane"/>
    <property type="evidence" value="ECO:0007669"/>
    <property type="project" value="UniProtKB-SubCell"/>
</dbReference>
<dbReference type="GO" id="GO:0046933">
    <property type="term" value="F:proton-transporting ATP synthase activity, rotational mechanism"/>
    <property type="evidence" value="ECO:0007669"/>
    <property type="project" value="UniProtKB-UniRule"/>
</dbReference>
<organism evidence="17 18">
    <name type="scientific">Acinetobacter guillouiae</name>
    <name type="common">Acinetobacter genomosp. 11</name>
    <dbReference type="NCBI Taxonomy" id="106649"/>
    <lineage>
        <taxon>Bacteria</taxon>
        <taxon>Pseudomonadati</taxon>
        <taxon>Pseudomonadota</taxon>
        <taxon>Gammaproteobacteria</taxon>
        <taxon>Moraxellales</taxon>
        <taxon>Moraxellaceae</taxon>
        <taxon>Acinetobacter</taxon>
    </lineage>
</organism>
<protein>
    <recommendedName>
        <fullName evidence="5 15">ATP synthase epsilon chain</fullName>
    </recommendedName>
    <alternativeName>
        <fullName evidence="14 15">ATP synthase F1 sector epsilon subunit</fullName>
    </alternativeName>
    <alternativeName>
        <fullName evidence="13 15">F-ATPase epsilon subunit</fullName>
    </alternativeName>
</protein>
<comment type="subunit">
    <text evidence="4 15 16">F-type ATPases have 2 components, CF(1) - the catalytic core - and CF(0) - the membrane proton channel. CF(1) has five subunits: alpha(3), beta(3), gamma(1), delta(1), epsilon(1). CF(0) has three main subunits: a, b and c.</text>
</comment>
<dbReference type="EMBL" id="JAHWXT010000008">
    <property type="protein sequence ID" value="MCF0266642.1"/>
    <property type="molecule type" value="Genomic_DNA"/>
</dbReference>
<dbReference type="AlphaFoldDB" id="A0A077L5N8"/>
<keyword evidence="8 15" id="KW-0375">Hydrogen ion transport</keyword>
<dbReference type="PANTHER" id="PTHR13822:SF10">
    <property type="entry name" value="ATP SYNTHASE EPSILON CHAIN, CHLOROPLASTIC"/>
    <property type="match status" value="1"/>
</dbReference>
<dbReference type="Pfam" id="PF02823">
    <property type="entry name" value="ATP-synt_DE_N"/>
    <property type="match status" value="1"/>
</dbReference>
<dbReference type="STRING" id="106649.GCA_000829655_01951"/>
<dbReference type="NCBIfam" id="NF001847">
    <property type="entry name" value="PRK00571.1-4"/>
    <property type="match status" value="1"/>
</dbReference>
<sequence>MSTMQCDVVSVNESLYSGTVTMLIAKGAGGELGIMPGHAPLVTLLKPGAIRVLLENGTEELIYVSGGVLEVQPHVVTVLADTAVRADNLDEAAILEARKNAEQLLANQKSDLDSAAALAALAETAAQLETIRKIKNRAL</sequence>
<gene>
    <name evidence="15" type="primary">atpC</name>
    <name evidence="17" type="ORF">KW868_19510</name>
</gene>
<dbReference type="FunFam" id="2.60.15.10:FF:000001">
    <property type="entry name" value="ATP synthase epsilon chain"/>
    <property type="match status" value="1"/>
</dbReference>
<comment type="caution">
    <text evidence="17">The sequence shown here is derived from an EMBL/GenBank/DDBJ whole genome shotgun (WGS) entry which is preliminary data.</text>
</comment>
<name>A0A077L5N8_ACIGI</name>
<comment type="subcellular location">
    <subcellularLocation>
        <location evidence="2 15">Cell membrane</location>
        <topology evidence="2 15">Peripheral membrane protein</topology>
    </subcellularLocation>
</comment>
<evidence type="ECO:0000256" key="3">
    <source>
        <dbReference type="ARBA" id="ARBA00005712"/>
    </source>
</evidence>
<keyword evidence="6 15" id="KW-0813">Transport</keyword>
<comment type="similarity">
    <text evidence="3 15 16">Belongs to the ATPase epsilon chain family.</text>
</comment>
<evidence type="ECO:0000256" key="12">
    <source>
        <dbReference type="ARBA" id="ARBA00023310"/>
    </source>
</evidence>
<dbReference type="InterPro" id="IPR020546">
    <property type="entry name" value="ATP_synth_F1_dsu/esu_N"/>
</dbReference>
<dbReference type="GeneID" id="67746203"/>
<dbReference type="Proteomes" id="UP000887320">
    <property type="component" value="Unassembled WGS sequence"/>
</dbReference>
<evidence type="ECO:0000256" key="16">
    <source>
        <dbReference type="RuleBase" id="RU003656"/>
    </source>
</evidence>
<evidence type="ECO:0000256" key="8">
    <source>
        <dbReference type="ARBA" id="ARBA00022781"/>
    </source>
</evidence>
<evidence type="ECO:0000313" key="18">
    <source>
        <dbReference type="Proteomes" id="UP000887320"/>
    </source>
</evidence>
<dbReference type="HAMAP" id="MF_00530">
    <property type="entry name" value="ATP_synth_epsil_bac"/>
    <property type="match status" value="1"/>
</dbReference>
<dbReference type="InterPro" id="IPR036771">
    <property type="entry name" value="ATPsynth_dsu/esu_N"/>
</dbReference>
<evidence type="ECO:0000256" key="9">
    <source>
        <dbReference type="ARBA" id="ARBA00023065"/>
    </source>
</evidence>
<evidence type="ECO:0000256" key="2">
    <source>
        <dbReference type="ARBA" id="ARBA00004202"/>
    </source>
</evidence>
<evidence type="ECO:0000256" key="7">
    <source>
        <dbReference type="ARBA" id="ARBA00022475"/>
    </source>
</evidence>
<dbReference type="Gene3D" id="2.60.15.10">
    <property type="entry name" value="F0F1 ATP synthase delta/epsilon subunit, N-terminal"/>
    <property type="match status" value="1"/>
</dbReference>
<evidence type="ECO:0000256" key="1">
    <source>
        <dbReference type="ARBA" id="ARBA00003543"/>
    </source>
</evidence>
<dbReference type="Gene3D" id="1.20.5.440">
    <property type="entry name" value="ATP synthase delta/epsilon subunit, C-terminal domain"/>
    <property type="match status" value="1"/>
</dbReference>
<dbReference type="RefSeq" id="WP_056518359.1">
    <property type="nucleotide sequence ID" value="NZ_AP014630.1"/>
</dbReference>
<keyword evidence="10 15" id="KW-0472">Membrane</keyword>
<evidence type="ECO:0000256" key="5">
    <source>
        <dbReference type="ARBA" id="ARBA00014480"/>
    </source>
</evidence>
<evidence type="ECO:0000256" key="10">
    <source>
        <dbReference type="ARBA" id="ARBA00023136"/>
    </source>
</evidence>
<dbReference type="SUPFAM" id="SSF46604">
    <property type="entry name" value="Epsilon subunit of F1F0-ATP synthase C-terminal domain"/>
    <property type="match status" value="1"/>
</dbReference>
<reference evidence="17" key="1">
    <citation type="submission" date="2021-07" db="EMBL/GenBank/DDBJ databases">
        <authorList>
            <person name="Fernandez M."/>
            <person name="Pereira P."/>
            <person name="Torres Tejerizo G.A."/>
            <person name="Gonzalez P."/>
            <person name="Agostini E."/>
        </authorList>
    </citation>
    <scope>NUCLEOTIDE SEQUENCE</scope>
    <source>
        <strain evidence="17">SFC 500-1A</strain>
    </source>
</reference>
<comment type="function">
    <text evidence="1 15">Produces ATP from ADP in the presence of a proton gradient across the membrane.</text>
</comment>
<evidence type="ECO:0000256" key="4">
    <source>
        <dbReference type="ARBA" id="ARBA00011648"/>
    </source>
</evidence>
<accession>A0A077L5N8</accession>
<dbReference type="InterPro" id="IPR036794">
    <property type="entry name" value="ATP_F1_dsu/esu_C_sf"/>
</dbReference>
<dbReference type="SUPFAM" id="SSF51344">
    <property type="entry name" value="Epsilon subunit of F1F0-ATP synthase N-terminal domain"/>
    <property type="match status" value="1"/>
</dbReference>
<evidence type="ECO:0000256" key="14">
    <source>
        <dbReference type="ARBA" id="ARBA00031795"/>
    </source>
</evidence>